<sequence>MNRRVHPIEAESYRILRSRIDLSRLTPYRRAVTERVIHASADLDYAADLVVDESTAAAAARALAGGAPIVADVAMVASGITARRPVCRIADPAATRLAERAGITRSAAAVRLAFADVGPGAVWVVGCAPTALTEIIALGVDPLLVVGLPVGFVGAAESKAELRASGLPQISNVSEKGGSAVAAAAVNALLYAPVPADPPEPPGAP</sequence>
<dbReference type="GO" id="GO:0016993">
    <property type="term" value="F:precorrin-8X methylmutase activity"/>
    <property type="evidence" value="ECO:0007669"/>
    <property type="project" value="InterPro"/>
</dbReference>
<accession>A0A368T6P4</accession>
<dbReference type="PANTHER" id="PTHR43588">
    <property type="entry name" value="COBALT-PRECORRIN-8 METHYLMUTASE"/>
    <property type="match status" value="1"/>
</dbReference>
<reference evidence="6 7" key="1">
    <citation type="submission" date="2018-04" db="EMBL/GenBank/DDBJ databases">
        <title>Novel actinobacteria from marine sediment.</title>
        <authorList>
            <person name="Ng Z.Y."/>
            <person name="Tan G.Y.A."/>
        </authorList>
    </citation>
    <scope>NUCLEOTIDE SEQUENCE [LARGE SCALE GENOMIC DNA]</scope>
    <source>
        <strain evidence="6 7">TPS81</strain>
    </source>
</reference>
<protein>
    <submittedName>
        <fullName evidence="6">Precorrin-8X methylmutase</fullName>
    </submittedName>
</protein>
<dbReference type="RefSeq" id="WP_114433314.1">
    <property type="nucleotide sequence ID" value="NZ_QEIN01000129.1"/>
</dbReference>
<evidence type="ECO:0000256" key="4">
    <source>
        <dbReference type="ARBA" id="ARBA00023235"/>
    </source>
</evidence>
<evidence type="ECO:0000259" key="5">
    <source>
        <dbReference type="Pfam" id="PF02570"/>
    </source>
</evidence>
<keyword evidence="4" id="KW-0413">Isomerase</keyword>
<evidence type="ECO:0000256" key="3">
    <source>
        <dbReference type="ARBA" id="ARBA00022573"/>
    </source>
</evidence>
<dbReference type="InterPro" id="IPR036588">
    <property type="entry name" value="CobH/CbiC_sf"/>
</dbReference>
<dbReference type="EMBL" id="QEIN01000129">
    <property type="protein sequence ID" value="RCV56462.1"/>
    <property type="molecule type" value="Genomic_DNA"/>
</dbReference>
<organism evidence="6 7">
    <name type="scientific">Marinitenerispora sediminis</name>
    <dbReference type="NCBI Taxonomy" id="1931232"/>
    <lineage>
        <taxon>Bacteria</taxon>
        <taxon>Bacillati</taxon>
        <taxon>Actinomycetota</taxon>
        <taxon>Actinomycetes</taxon>
        <taxon>Streptosporangiales</taxon>
        <taxon>Nocardiopsidaceae</taxon>
        <taxon>Marinitenerispora</taxon>
    </lineage>
</organism>
<dbReference type="InterPro" id="IPR003722">
    <property type="entry name" value="Cbl_synth_CobH/CbiC"/>
</dbReference>
<dbReference type="OrthoDB" id="9780708at2"/>
<dbReference type="UniPathway" id="UPA00148"/>
<dbReference type="Proteomes" id="UP000253318">
    <property type="component" value="Unassembled WGS sequence"/>
</dbReference>
<comment type="pathway">
    <text evidence="1">Cofactor biosynthesis; adenosylcobalamin biosynthesis.</text>
</comment>
<comment type="caution">
    <text evidence="6">The sequence shown here is derived from an EMBL/GenBank/DDBJ whole genome shotgun (WGS) entry which is preliminary data.</text>
</comment>
<dbReference type="Gene3D" id="3.40.50.10230">
    <property type="entry name" value="Cobalamin biosynthesis CobH/CbiC, precorrin-8X methylmutase"/>
    <property type="match status" value="1"/>
</dbReference>
<evidence type="ECO:0000256" key="2">
    <source>
        <dbReference type="ARBA" id="ARBA00009774"/>
    </source>
</evidence>
<keyword evidence="3" id="KW-0169">Cobalamin biosynthesis</keyword>
<dbReference type="GO" id="GO:0009236">
    <property type="term" value="P:cobalamin biosynthetic process"/>
    <property type="evidence" value="ECO:0007669"/>
    <property type="project" value="UniProtKB-UniPathway"/>
</dbReference>
<feature type="domain" description="Cobalamin biosynthesis precorrin-8X methylmutase CobH/CbiC" evidence="5">
    <location>
        <begin position="8"/>
        <end position="191"/>
    </location>
</feature>
<dbReference type="PANTHER" id="PTHR43588:SF1">
    <property type="entry name" value="COBALT-PRECORRIN-8 METHYLMUTASE"/>
    <property type="match status" value="1"/>
</dbReference>
<name>A0A368T6P4_9ACTN</name>
<comment type="similarity">
    <text evidence="2">Belongs to the CobH/CbiC family.</text>
</comment>
<evidence type="ECO:0000313" key="6">
    <source>
        <dbReference type="EMBL" id="RCV56462.1"/>
    </source>
</evidence>
<gene>
    <name evidence="6" type="ORF">DEF24_16665</name>
</gene>
<dbReference type="SUPFAM" id="SSF63965">
    <property type="entry name" value="Precorrin-8X methylmutase CbiC/CobH"/>
    <property type="match status" value="1"/>
</dbReference>
<proteinExistence type="inferred from homology"/>
<keyword evidence="7" id="KW-1185">Reference proteome</keyword>
<dbReference type="AlphaFoldDB" id="A0A368T6P4"/>
<evidence type="ECO:0000256" key="1">
    <source>
        <dbReference type="ARBA" id="ARBA00004953"/>
    </source>
</evidence>
<evidence type="ECO:0000313" key="7">
    <source>
        <dbReference type="Proteomes" id="UP000253318"/>
    </source>
</evidence>
<dbReference type="Pfam" id="PF02570">
    <property type="entry name" value="CbiC"/>
    <property type="match status" value="1"/>
</dbReference>